<protein>
    <submittedName>
        <fullName evidence="1">Uncharacterized protein</fullName>
    </submittedName>
</protein>
<gene>
    <name evidence="1" type="ORF">AVEN_211577_1</name>
</gene>
<dbReference type="Proteomes" id="UP000499080">
    <property type="component" value="Unassembled WGS sequence"/>
</dbReference>
<proteinExistence type="predicted"/>
<dbReference type="EMBL" id="BGPR01000313">
    <property type="protein sequence ID" value="GBM12397.1"/>
    <property type="molecule type" value="Genomic_DNA"/>
</dbReference>
<dbReference type="AlphaFoldDB" id="A0A4Y2D8G2"/>
<evidence type="ECO:0000313" key="1">
    <source>
        <dbReference type="EMBL" id="GBM12397.1"/>
    </source>
</evidence>
<name>A0A4Y2D8G2_ARAVE</name>
<accession>A0A4Y2D8G2</accession>
<comment type="caution">
    <text evidence="1">The sequence shown here is derived from an EMBL/GenBank/DDBJ whole genome shotgun (WGS) entry which is preliminary data.</text>
</comment>
<sequence length="110" mass="12735">MRPFSLIKRSNFEQLSSVCEVLDRLLFISRSSFKSVHSSLNFYNKDRLLFGLERSAHKQSAICDEFRSINSFGLQNSNNCTYLKLCIFCTRWCGAEVWRWGARSGVVLVI</sequence>
<reference evidence="1 2" key="1">
    <citation type="journal article" date="2019" name="Sci. Rep.">
        <title>Orb-weaving spider Araneus ventricosus genome elucidates the spidroin gene catalogue.</title>
        <authorList>
            <person name="Kono N."/>
            <person name="Nakamura H."/>
            <person name="Ohtoshi R."/>
            <person name="Moran D.A.P."/>
            <person name="Shinohara A."/>
            <person name="Yoshida Y."/>
            <person name="Fujiwara M."/>
            <person name="Mori M."/>
            <person name="Tomita M."/>
            <person name="Arakawa K."/>
        </authorList>
    </citation>
    <scope>NUCLEOTIDE SEQUENCE [LARGE SCALE GENOMIC DNA]</scope>
</reference>
<evidence type="ECO:0000313" key="2">
    <source>
        <dbReference type="Proteomes" id="UP000499080"/>
    </source>
</evidence>
<keyword evidence="2" id="KW-1185">Reference proteome</keyword>
<organism evidence="1 2">
    <name type="scientific">Araneus ventricosus</name>
    <name type="common">Orbweaver spider</name>
    <name type="synonym">Epeira ventricosa</name>
    <dbReference type="NCBI Taxonomy" id="182803"/>
    <lineage>
        <taxon>Eukaryota</taxon>
        <taxon>Metazoa</taxon>
        <taxon>Ecdysozoa</taxon>
        <taxon>Arthropoda</taxon>
        <taxon>Chelicerata</taxon>
        <taxon>Arachnida</taxon>
        <taxon>Araneae</taxon>
        <taxon>Araneomorphae</taxon>
        <taxon>Entelegynae</taxon>
        <taxon>Araneoidea</taxon>
        <taxon>Araneidae</taxon>
        <taxon>Araneus</taxon>
    </lineage>
</organism>